<feature type="domain" description="Retrotransposon gag" evidence="1">
    <location>
        <begin position="119"/>
        <end position="172"/>
    </location>
</feature>
<dbReference type="PANTHER" id="PTHR15503:SF45">
    <property type="entry name" value="RNA-DIRECTED DNA POLYMERASE HOMOLOG"/>
    <property type="match status" value="1"/>
</dbReference>
<dbReference type="InterPro" id="IPR005162">
    <property type="entry name" value="Retrotrans_gag_dom"/>
</dbReference>
<dbReference type="CDD" id="cd00303">
    <property type="entry name" value="retropepsin_like"/>
    <property type="match status" value="1"/>
</dbReference>
<name>A0A6V7NFT5_ANACO</name>
<dbReference type="Pfam" id="PF03732">
    <property type="entry name" value="Retrotrans_gag"/>
    <property type="match status" value="1"/>
</dbReference>
<reference evidence="2" key="1">
    <citation type="submission" date="2020-07" db="EMBL/GenBank/DDBJ databases">
        <authorList>
            <person name="Lin J."/>
        </authorList>
    </citation>
    <scope>NUCLEOTIDE SEQUENCE</scope>
</reference>
<dbReference type="Pfam" id="PF08284">
    <property type="entry name" value="RVP_2"/>
    <property type="match status" value="1"/>
</dbReference>
<sequence>MCAPGRKEGAGVAAAPPTAYPAQAGVAAGAYPETSSTSTPVDPALEAERDRALTCLTAFERFNPPIFNEESKDPWEMVSWVDTIEKLFENLYTLEQDKVHLAVHCLEKSARVWWKATHSDKKKMEEQFQSLKQGTHTVREYEKEFSHIVNCVPHVVRSDEDKAGCFERGLRQSKELLKCVRSVNREMKVRRRNGRLAAPMGHRNSRSPRSIHGDSGGIEDLPAVPFVVGIISPRNVISVGDVSNVGKQGHRWPQGSRAVSSSRVFAAQVEEPTVADDVVAGIVLINGTRTRALFDTGASNLFISMSFAKAHGIEISENADAWWVYAPEHTFSVKKECAACPVQIGDWIMPVGLLVLSRMKGFDIVLGIDWLSKYYATIDCKSRVITFREPGQKEVVYRACKSSRFAMTVSISKVRRLIKSGCVAYLASVVETQRELLALGIFR</sequence>
<accession>A0A6V7NFT5</accession>
<dbReference type="Gene3D" id="2.40.70.10">
    <property type="entry name" value="Acid Proteases"/>
    <property type="match status" value="1"/>
</dbReference>
<dbReference type="EMBL" id="LR862129">
    <property type="protein sequence ID" value="CAD1817186.1"/>
    <property type="molecule type" value="Genomic_DNA"/>
</dbReference>
<dbReference type="AlphaFoldDB" id="A0A6V7NFT5"/>
<gene>
    <name evidence="2" type="ORF">CB5_LOCUS397</name>
</gene>
<dbReference type="PANTHER" id="PTHR15503">
    <property type="entry name" value="LDOC1 RELATED"/>
    <property type="match status" value="1"/>
</dbReference>
<protein>
    <recommendedName>
        <fullName evidence="1">Retrotransposon gag domain-containing protein</fullName>
    </recommendedName>
</protein>
<evidence type="ECO:0000259" key="1">
    <source>
        <dbReference type="Pfam" id="PF03732"/>
    </source>
</evidence>
<evidence type="ECO:0000313" key="2">
    <source>
        <dbReference type="EMBL" id="CAD1817186.1"/>
    </source>
</evidence>
<dbReference type="InterPro" id="IPR021109">
    <property type="entry name" value="Peptidase_aspartic_dom_sf"/>
</dbReference>
<proteinExistence type="predicted"/>
<dbReference type="InterPro" id="IPR032567">
    <property type="entry name" value="RTL1-rel"/>
</dbReference>
<organism evidence="2">
    <name type="scientific">Ananas comosus var. bracteatus</name>
    <name type="common">red pineapple</name>
    <dbReference type="NCBI Taxonomy" id="296719"/>
    <lineage>
        <taxon>Eukaryota</taxon>
        <taxon>Viridiplantae</taxon>
        <taxon>Streptophyta</taxon>
        <taxon>Embryophyta</taxon>
        <taxon>Tracheophyta</taxon>
        <taxon>Spermatophyta</taxon>
        <taxon>Magnoliopsida</taxon>
        <taxon>Liliopsida</taxon>
        <taxon>Poales</taxon>
        <taxon>Bromeliaceae</taxon>
        <taxon>Bromelioideae</taxon>
        <taxon>Ananas</taxon>
    </lineage>
</organism>
<dbReference type="SUPFAM" id="SSF50630">
    <property type="entry name" value="Acid proteases"/>
    <property type="match status" value="1"/>
</dbReference>